<dbReference type="Proteomes" id="UP000807785">
    <property type="component" value="Unassembled WGS sequence"/>
</dbReference>
<dbReference type="InterPro" id="IPR006054">
    <property type="entry name" value="DnaQ"/>
</dbReference>
<comment type="caution">
    <text evidence="6">The sequence shown here is derived from an EMBL/GenBank/DDBJ whole genome shotgun (WGS) entry which is preliminary data.</text>
</comment>
<dbReference type="FunFam" id="3.30.420.10:FF:000045">
    <property type="entry name" value="3'-5' exonuclease DinG"/>
    <property type="match status" value="1"/>
</dbReference>
<dbReference type="PANTHER" id="PTHR30231">
    <property type="entry name" value="DNA POLYMERASE III SUBUNIT EPSILON"/>
    <property type="match status" value="1"/>
</dbReference>
<evidence type="ECO:0000256" key="1">
    <source>
        <dbReference type="ARBA" id="ARBA00012417"/>
    </source>
</evidence>
<evidence type="ECO:0000259" key="5">
    <source>
        <dbReference type="PROSITE" id="PS50164"/>
    </source>
</evidence>
<name>A0A9D7DVR5_9PROT</name>
<dbReference type="PANTHER" id="PTHR30231:SF37">
    <property type="entry name" value="EXODEOXYRIBONUCLEASE 10"/>
    <property type="match status" value="1"/>
</dbReference>
<dbReference type="EMBL" id="JADJEV010000001">
    <property type="protein sequence ID" value="MBK6971700.1"/>
    <property type="molecule type" value="Genomic_DNA"/>
</dbReference>
<dbReference type="CDD" id="cd10434">
    <property type="entry name" value="GIY-YIG_UvrC_Cho"/>
    <property type="match status" value="1"/>
</dbReference>
<comment type="function">
    <text evidence="2">DNA polymerase III is a complex, multichain enzyme responsible for most of the replicative synthesis in bacteria. The epsilon subunit contain the editing function and is a proofreading 3'-5' exonuclease.</text>
</comment>
<dbReference type="EC" id="2.7.7.7" evidence="1"/>
<dbReference type="CDD" id="cd06127">
    <property type="entry name" value="DEDDh"/>
    <property type="match status" value="1"/>
</dbReference>
<dbReference type="InterPro" id="IPR036397">
    <property type="entry name" value="RNaseH_sf"/>
</dbReference>
<evidence type="ECO:0000256" key="2">
    <source>
        <dbReference type="ARBA" id="ARBA00025483"/>
    </source>
</evidence>
<dbReference type="InterPro" id="IPR012337">
    <property type="entry name" value="RNaseH-like_sf"/>
</dbReference>
<dbReference type="NCBIfam" id="TIGR00573">
    <property type="entry name" value="dnaq"/>
    <property type="match status" value="1"/>
</dbReference>
<evidence type="ECO:0000313" key="6">
    <source>
        <dbReference type="EMBL" id="MBK6971700.1"/>
    </source>
</evidence>
<organism evidence="6 7">
    <name type="scientific">Candidatus Methylophosphatis roskildensis</name>
    <dbReference type="NCBI Taxonomy" id="2899263"/>
    <lineage>
        <taxon>Bacteria</taxon>
        <taxon>Pseudomonadati</taxon>
        <taxon>Pseudomonadota</taxon>
        <taxon>Betaproteobacteria</taxon>
        <taxon>Nitrosomonadales</taxon>
        <taxon>Sterolibacteriaceae</taxon>
        <taxon>Candidatus Methylophosphatis</taxon>
    </lineage>
</organism>
<dbReference type="GO" id="GO:0008408">
    <property type="term" value="F:3'-5' exonuclease activity"/>
    <property type="evidence" value="ECO:0007669"/>
    <property type="project" value="TreeGrafter"/>
</dbReference>
<dbReference type="AlphaFoldDB" id="A0A9D7DVR5"/>
<dbReference type="SMART" id="SM00479">
    <property type="entry name" value="EXOIII"/>
    <property type="match status" value="1"/>
</dbReference>
<evidence type="ECO:0000313" key="7">
    <source>
        <dbReference type="Proteomes" id="UP000807785"/>
    </source>
</evidence>
<dbReference type="GO" id="GO:0003677">
    <property type="term" value="F:DNA binding"/>
    <property type="evidence" value="ECO:0007669"/>
    <property type="project" value="InterPro"/>
</dbReference>
<dbReference type="Gene3D" id="3.40.1440.10">
    <property type="entry name" value="GIY-YIG endonuclease"/>
    <property type="match status" value="1"/>
</dbReference>
<dbReference type="InterPro" id="IPR013520">
    <property type="entry name" value="Ribonucl_H"/>
</dbReference>
<dbReference type="Gene3D" id="3.30.420.10">
    <property type="entry name" value="Ribonuclease H-like superfamily/Ribonuclease H"/>
    <property type="match status" value="1"/>
</dbReference>
<dbReference type="GO" id="GO:0006289">
    <property type="term" value="P:nucleotide-excision repair"/>
    <property type="evidence" value="ECO:0007669"/>
    <property type="project" value="InterPro"/>
</dbReference>
<dbReference type="GO" id="GO:0045004">
    <property type="term" value="P:DNA replication proofreading"/>
    <property type="evidence" value="ECO:0007669"/>
    <property type="project" value="TreeGrafter"/>
</dbReference>
<dbReference type="InterPro" id="IPR035901">
    <property type="entry name" value="GIY-YIG_endonuc_sf"/>
</dbReference>
<sequence length="487" mass="53959">MLAPSIAFVDLETTGANPAVDRITEIAIVKVTDGKLDYQWSLLVDPEVPIPPLIQSFTGISDDMVRGAPVFSRIAEEVRARLEGCLFVAHNARFDYGFLKNEFRRLGETWSARVLCTVKLSRALYPQHHRHGLDALIARHQLACSARHRALGDAQVLWDFVQLVERTHAADVIDQAVARAMKPASVPSGVPADVLDTLPDVPGVYLLYGADSGNAQAREATLAEVPLYVGKSVNIRTRVLAHFNSDHRAGRQMELAQAVRRVEWIETAGEFGALLVEARLIKSLRPLHNRMLRVQGELCAWRLTPDSAECALELVAVADAAIDDLPELHGPFKTRRDAQHMLRELAAAYKLCLKRVGLESGKGGRAGACFGVQVKRCEGVCCGRESIEDHDARLAGALASSRLKRWPFAGRVALREHDAGRERTEFHVFESWCHLGSVKDEADLHELAAARVEPNFDLDTYRILLKQFDRLPRGLSVVELPHQRVTG</sequence>
<gene>
    <name evidence="6" type="ORF">IPH26_01640</name>
</gene>
<evidence type="ECO:0000256" key="3">
    <source>
        <dbReference type="ARBA" id="ARBA00026073"/>
    </source>
</evidence>
<dbReference type="SMART" id="SM00465">
    <property type="entry name" value="GIYc"/>
    <property type="match status" value="1"/>
</dbReference>
<comment type="catalytic activity">
    <reaction evidence="4">
        <text>DNA(n) + a 2'-deoxyribonucleoside 5'-triphosphate = DNA(n+1) + diphosphate</text>
        <dbReference type="Rhea" id="RHEA:22508"/>
        <dbReference type="Rhea" id="RHEA-COMP:17339"/>
        <dbReference type="Rhea" id="RHEA-COMP:17340"/>
        <dbReference type="ChEBI" id="CHEBI:33019"/>
        <dbReference type="ChEBI" id="CHEBI:61560"/>
        <dbReference type="ChEBI" id="CHEBI:173112"/>
        <dbReference type="EC" id="2.7.7.7"/>
    </reaction>
</comment>
<dbReference type="SUPFAM" id="SSF53098">
    <property type="entry name" value="Ribonuclease H-like"/>
    <property type="match status" value="1"/>
</dbReference>
<dbReference type="PROSITE" id="PS50164">
    <property type="entry name" value="GIY_YIG"/>
    <property type="match status" value="1"/>
</dbReference>
<evidence type="ECO:0000256" key="4">
    <source>
        <dbReference type="ARBA" id="ARBA00049244"/>
    </source>
</evidence>
<reference evidence="7" key="1">
    <citation type="journal article" date="2021" name="Nat. Commun.">
        <title>Connecting structure to function with the recovery of over 1000 high-quality metagenome-assembled genomes from activated sludge using long-read sequencing.</title>
        <authorList>
            <person name="Singleton C.M."/>
            <person name="Petriglieri F."/>
            <person name="Kristensen J.M."/>
            <person name="Kirkegaard R.H."/>
            <person name="Michaelsen T.Y."/>
            <person name="Andersen M.H."/>
            <person name="Kondrotaite Z."/>
            <person name="Karst S.M."/>
            <person name="Dueholm M.S."/>
            <person name="Nielsen P.H."/>
            <person name="Albertsen M."/>
        </authorList>
    </citation>
    <scope>NUCLEOTIDE SEQUENCE [LARGE SCALE GENOMIC DNA]</scope>
</reference>
<comment type="subunit">
    <text evidence="3">DNA polymerase III contains a core (composed of alpha, epsilon and theta chains) that associates with a tau subunit. This core dimerizes to form the POLIII' complex. PolIII' associates with the gamma complex (composed of gamma, delta, delta', psi and chi chains) and with the beta chain to form the complete DNA polymerase III complex.</text>
</comment>
<dbReference type="Pfam" id="PF00929">
    <property type="entry name" value="RNase_T"/>
    <property type="match status" value="1"/>
</dbReference>
<dbReference type="GO" id="GO:0003887">
    <property type="term" value="F:DNA-directed DNA polymerase activity"/>
    <property type="evidence" value="ECO:0007669"/>
    <property type="project" value="UniProtKB-EC"/>
</dbReference>
<dbReference type="InterPro" id="IPR000305">
    <property type="entry name" value="GIY-YIG_endonuc"/>
</dbReference>
<dbReference type="GO" id="GO:0005829">
    <property type="term" value="C:cytosol"/>
    <property type="evidence" value="ECO:0007669"/>
    <property type="project" value="TreeGrafter"/>
</dbReference>
<accession>A0A9D7DVR5</accession>
<feature type="domain" description="GIY-YIG" evidence="5">
    <location>
        <begin position="200"/>
        <end position="290"/>
    </location>
</feature>
<dbReference type="SUPFAM" id="SSF82771">
    <property type="entry name" value="GIY-YIG endonuclease"/>
    <property type="match status" value="1"/>
</dbReference>
<protein>
    <recommendedName>
        <fullName evidence="1">DNA-directed DNA polymerase</fullName>
        <ecNumber evidence="1">2.7.7.7</ecNumber>
    </recommendedName>
</protein>
<dbReference type="InterPro" id="IPR047296">
    <property type="entry name" value="GIY-YIG_UvrC_Cho"/>
</dbReference>
<proteinExistence type="predicted"/>